<evidence type="ECO:0000313" key="3">
    <source>
        <dbReference type="EMBL" id="ORZ36102.1"/>
    </source>
</evidence>
<gene>
    <name evidence="3" type="ORF">BCR44DRAFT_1082212</name>
</gene>
<evidence type="ECO:0000313" key="4">
    <source>
        <dbReference type="Proteomes" id="UP000193411"/>
    </source>
</evidence>
<sequence length="275" mass="27159">MKLTSTIFAVAALAVASSAQNAPTLSATGTTTARPTAAASPTPSAGFGNSTTGSSGPPAELMALLKCFETLGLSGEGSKCYPAFDKPDTLLSSDAKTAWSTKHCTPECVSSMSGLTADTLKAKCPGVALAPSFANMIAEGHKTICLQDQGNYCLLQVAQGMTAAGLKIQDSAVPLDKIPKDVLCSKCTTDLIAATDRIMEQIKAAGAGGAGSGFDEVPVKGLAFNATTKADREAICAGKAPAQAGGKTTGSGAAAGAVGTVLAAVVALAGSALAL</sequence>
<reference evidence="3 4" key="1">
    <citation type="submission" date="2016-07" db="EMBL/GenBank/DDBJ databases">
        <title>Pervasive Adenine N6-methylation of Active Genes in Fungi.</title>
        <authorList>
            <consortium name="DOE Joint Genome Institute"/>
            <person name="Mondo S.J."/>
            <person name="Dannebaum R.O."/>
            <person name="Kuo R.C."/>
            <person name="Labutti K."/>
            <person name="Haridas S."/>
            <person name="Kuo A."/>
            <person name="Salamov A."/>
            <person name="Ahrendt S.R."/>
            <person name="Lipzen A."/>
            <person name="Sullivan W."/>
            <person name="Andreopoulos W.B."/>
            <person name="Clum A."/>
            <person name="Lindquist E."/>
            <person name="Daum C."/>
            <person name="Ramamoorthy G.K."/>
            <person name="Gryganskyi A."/>
            <person name="Culley D."/>
            <person name="Magnuson J.K."/>
            <person name="James T.Y."/>
            <person name="O'Malley M.A."/>
            <person name="Stajich J.E."/>
            <person name="Spatafora J.W."/>
            <person name="Visel A."/>
            <person name="Grigoriev I.V."/>
        </authorList>
    </citation>
    <scope>NUCLEOTIDE SEQUENCE [LARGE SCALE GENOMIC DNA]</scope>
    <source>
        <strain evidence="3 4">PL171</strain>
    </source>
</reference>
<evidence type="ECO:0008006" key="5">
    <source>
        <dbReference type="Google" id="ProtNLM"/>
    </source>
</evidence>
<name>A0A1Y2HSJ3_9FUNG</name>
<keyword evidence="4" id="KW-1185">Reference proteome</keyword>
<evidence type="ECO:0000256" key="1">
    <source>
        <dbReference type="SAM" id="MobiDB-lite"/>
    </source>
</evidence>
<accession>A0A1Y2HSJ3</accession>
<dbReference type="Proteomes" id="UP000193411">
    <property type="component" value="Unassembled WGS sequence"/>
</dbReference>
<feature type="region of interest" description="Disordered" evidence="1">
    <location>
        <begin position="25"/>
        <end position="54"/>
    </location>
</feature>
<organism evidence="3 4">
    <name type="scientific">Catenaria anguillulae PL171</name>
    <dbReference type="NCBI Taxonomy" id="765915"/>
    <lineage>
        <taxon>Eukaryota</taxon>
        <taxon>Fungi</taxon>
        <taxon>Fungi incertae sedis</taxon>
        <taxon>Blastocladiomycota</taxon>
        <taxon>Blastocladiomycetes</taxon>
        <taxon>Blastocladiales</taxon>
        <taxon>Catenariaceae</taxon>
        <taxon>Catenaria</taxon>
    </lineage>
</organism>
<comment type="caution">
    <text evidence="3">The sequence shown here is derived from an EMBL/GenBank/DDBJ whole genome shotgun (WGS) entry which is preliminary data.</text>
</comment>
<dbReference type="AlphaFoldDB" id="A0A1Y2HSJ3"/>
<dbReference type="EMBL" id="MCFL01000018">
    <property type="protein sequence ID" value="ORZ36102.1"/>
    <property type="molecule type" value="Genomic_DNA"/>
</dbReference>
<feature type="compositionally biased region" description="Low complexity" evidence="1">
    <location>
        <begin position="25"/>
        <end position="45"/>
    </location>
</feature>
<protein>
    <recommendedName>
        <fullName evidence="5">Secreted protein</fullName>
    </recommendedName>
</protein>
<feature type="chain" id="PRO_5012666244" description="Secreted protein" evidence="2">
    <location>
        <begin position="20"/>
        <end position="275"/>
    </location>
</feature>
<feature type="signal peptide" evidence="2">
    <location>
        <begin position="1"/>
        <end position="19"/>
    </location>
</feature>
<proteinExistence type="predicted"/>
<evidence type="ECO:0000256" key="2">
    <source>
        <dbReference type="SAM" id="SignalP"/>
    </source>
</evidence>
<keyword evidence="2" id="KW-0732">Signal</keyword>